<dbReference type="Proteomes" id="UP000218288">
    <property type="component" value="Chromosome"/>
</dbReference>
<evidence type="ECO:0008006" key="3">
    <source>
        <dbReference type="Google" id="ProtNLM"/>
    </source>
</evidence>
<dbReference type="Pfam" id="PF11863">
    <property type="entry name" value="DUF3383"/>
    <property type="match status" value="1"/>
</dbReference>
<proteinExistence type="predicted"/>
<evidence type="ECO:0000313" key="1">
    <source>
        <dbReference type="EMBL" id="BAU93388.1"/>
    </source>
</evidence>
<gene>
    <name evidence="1" type="primary">ykris0001_2420</name>
    <name evidence="1" type="ORF">MPPM_4783</name>
</gene>
<dbReference type="RefSeq" id="WP_096487128.1">
    <property type="nucleotide sequence ID" value="NZ_AP014809.1"/>
</dbReference>
<accession>A0A161JLF0</accession>
<reference evidence="1 2" key="1">
    <citation type="journal article" date="2016" name="Genome Announc.">
        <title>Complete Genome Sequence of Methylobacterium populi P-1M, Isolated from Pink-Pigmented Household Biofilm.</title>
        <authorList>
            <person name="Morohoshi T."/>
            <person name="Ikeda T."/>
        </authorList>
    </citation>
    <scope>NUCLEOTIDE SEQUENCE [LARGE SCALE GENOMIC DNA]</scope>
    <source>
        <strain evidence="1 2">P-1M</strain>
    </source>
</reference>
<evidence type="ECO:0000313" key="2">
    <source>
        <dbReference type="Proteomes" id="UP000218288"/>
    </source>
</evidence>
<dbReference type="InterPro" id="IPR021808">
    <property type="entry name" value="DUF3383"/>
</dbReference>
<dbReference type="OrthoDB" id="8146758at2"/>
<name>A0A161JLF0_9HYPH</name>
<protein>
    <recommendedName>
        <fullName evidence="3">DUF3383 domain-containing protein</fullName>
    </recommendedName>
</protein>
<dbReference type="EMBL" id="AP014809">
    <property type="protein sequence ID" value="BAU93388.1"/>
    <property type="molecule type" value="Genomic_DNA"/>
</dbReference>
<dbReference type="AlphaFoldDB" id="A0A161JLF0"/>
<sequence length="498" mass="52536">MAKGLDVSGVVRVSVTLQPIAAQERNFGTGIIVGSSNVIDVTERKRLYTSAEAIATDFGVDSPEAKAATLYFSQEPQPEIVYVGRWAQTATAGLLRGATLSPTQRALSNFTAVTNGSMKVSVDGVERTLTALNFSGALNLNGVAQIVQDALAAVSTGATVKWDSVLGRFTVQSGTTGAASSVSYATSHTTGTDVSGLLHLTAADASAPVIGVEPETLPACISLFADLDSRDYTYLLAVNTPPDDATYLATAAVVEGLGQSHLFGITIQNANVLDPTTSADLGSQLKDSGFKRTFWQYSATNPFAHASFFGRAATVDFDGADTTITLMFKKEPGVIAETIAESQAATLKAKNGNVFVNYNNDTAILQNGVMANGYYFDEVHNLDWLQNTMQTAVYNLLYTNPTKVPQTDAGMEMVKAVIKSRCYQAVSNGMLAPGVWTGPKIGSLNTGDVLENGFFVYAPPIATQSEADRAARKTVPFQVAVKLAGAVHAVIISVVANR</sequence>
<organism evidence="1 2">
    <name type="scientific">Methylorubrum populi</name>
    <dbReference type="NCBI Taxonomy" id="223967"/>
    <lineage>
        <taxon>Bacteria</taxon>
        <taxon>Pseudomonadati</taxon>
        <taxon>Pseudomonadota</taxon>
        <taxon>Alphaproteobacteria</taxon>
        <taxon>Hyphomicrobiales</taxon>
        <taxon>Methylobacteriaceae</taxon>
        <taxon>Methylorubrum</taxon>
    </lineage>
</organism>